<evidence type="ECO:0000256" key="4">
    <source>
        <dbReference type="ARBA" id="ARBA00022692"/>
    </source>
</evidence>
<evidence type="ECO:0000256" key="6">
    <source>
        <dbReference type="ARBA" id="ARBA00023136"/>
    </source>
</evidence>
<feature type="transmembrane region" description="Helical" evidence="8">
    <location>
        <begin position="170"/>
        <end position="190"/>
    </location>
</feature>
<dbReference type="Gene3D" id="3.30.240.20">
    <property type="entry name" value="bsu07140 like domains"/>
    <property type="match status" value="2"/>
</dbReference>
<comment type="subcellular location">
    <subcellularLocation>
        <location evidence="1">Cell membrane</location>
        <topology evidence="1">Multi-pass membrane protein</topology>
    </subcellularLocation>
</comment>
<dbReference type="Pfam" id="PF20730">
    <property type="entry name" value="YetF_N"/>
    <property type="match status" value="1"/>
</dbReference>
<comment type="similarity">
    <text evidence="2">Belongs to the UPF0702 family.</text>
</comment>
<dbReference type="InterPro" id="IPR048454">
    <property type="entry name" value="YetF_N"/>
</dbReference>
<feature type="transmembrane region" description="Helical" evidence="8">
    <location>
        <begin position="25"/>
        <end position="48"/>
    </location>
</feature>
<feature type="domain" description="YetF C-terminal" evidence="9">
    <location>
        <begin position="248"/>
        <end position="364"/>
    </location>
</feature>
<keyword evidence="4 8" id="KW-0812">Transmembrane</keyword>
<evidence type="ECO:0000256" key="7">
    <source>
        <dbReference type="SAM" id="MobiDB-lite"/>
    </source>
</evidence>
<keyword evidence="6 8" id="KW-0472">Membrane</keyword>
<keyword evidence="5 8" id="KW-1133">Transmembrane helix</keyword>
<dbReference type="InterPro" id="IPR023090">
    <property type="entry name" value="UPF0702_alpha/beta_dom_sf"/>
</dbReference>
<feature type="region of interest" description="Disordered" evidence="7">
    <location>
        <begin position="394"/>
        <end position="444"/>
    </location>
</feature>
<evidence type="ECO:0000256" key="2">
    <source>
        <dbReference type="ARBA" id="ARBA00006448"/>
    </source>
</evidence>
<evidence type="ECO:0000259" key="9">
    <source>
        <dbReference type="Pfam" id="PF04239"/>
    </source>
</evidence>
<comment type="caution">
    <text evidence="11">The sequence shown here is derived from an EMBL/GenBank/DDBJ whole genome shotgun (WGS) entry which is preliminary data.</text>
</comment>
<feature type="domain" description="YetF-like N-terminal transmembrane" evidence="10">
    <location>
        <begin position="170"/>
        <end position="244"/>
    </location>
</feature>
<dbReference type="RefSeq" id="WP_105987377.1">
    <property type="nucleotide sequence ID" value="NZ_QUBF01000001.1"/>
</dbReference>
<name>A0A9Q8INF2_9LACO</name>
<dbReference type="InterPro" id="IPR007353">
    <property type="entry name" value="DUF421"/>
</dbReference>
<evidence type="ECO:0000256" key="1">
    <source>
        <dbReference type="ARBA" id="ARBA00004651"/>
    </source>
</evidence>
<evidence type="ECO:0000256" key="5">
    <source>
        <dbReference type="ARBA" id="ARBA00022989"/>
    </source>
</evidence>
<accession>A0A9Q8INF2</accession>
<evidence type="ECO:0000313" key="12">
    <source>
        <dbReference type="Proteomes" id="UP000784700"/>
    </source>
</evidence>
<proteinExistence type="inferred from homology"/>
<feature type="compositionally biased region" description="Basic and acidic residues" evidence="7">
    <location>
        <begin position="412"/>
        <end position="426"/>
    </location>
</feature>
<reference evidence="11" key="1">
    <citation type="submission" date="2018-08" db="EMBL/GenBank/DDBJ databases">
        <title>Comparative genomics of wild bee and flower associated Lactobacillus reveals potential adaptation to the bee host.</title>
        <authorList>
            <person name="Vuong H.Q."/>
            <person name="Mcfrederick Q.S."/>
        </authorList>
    </citation>
    <scope>NUCLEOTIDE SEQUENCE</scope>
    <source>
        <strain evidence="11">HV_63</strain>
    </source>
</reference>
<organism evidence="11 12">
    <name type="scientific">Apilactobacillus micheneri</name>
    <dbReference type="NCBI Taxonomy" id="1899430"/>
    <lineage>
        <taxon>Bacteria</taxon>
        <taxon>Bacillati</taxon>
        <taxon>Bacillota</taxon>
        <taxon>Bacilli</taxon>
        <taxon>Lactobacillales</taxon>
        <taxon>Lactobacillaceae</taxon>
        <taxon>Apilactobacillus</taxon>
    </lineage>
</organism>
<keyword evidence="3" id="KW-1003">Cell membrane</keyword>
<dbReference type="GO" id="GO:0005886">
    <property type="term" value="C:plasma membrane"/>
    <property type="evidence" value="ECO:0007669"/>
    <property type="project" value="UniProtKB-SubCell"/>
</dbReference>
<evidence type="ECO:0000259" key="10">
    <source>
        <dbReference type="Pfam" id="PF20730"/>
    </source>
</evidence>
<sequence>MTNFINTGDFLDFYSYHYLTHPNTFIYYILLVLALIVGGFIIFNGFKYMRDRTNLKYRDMFIMLILFAVLAISLLFANILQQNNSNSQNSQTVKMVQTISKNMKVPKSKIYTSSTQLTNGMTILINKKYYEANFNSTFNNYNLTKSGAIDNNVNIHNDAKLNLGPINQQYLTIFFKLLIGFVMLVIQINLSGKGNLAPSNAVDQLQNYVLGGIIGGMIYSESVTTLQFFIVLLIWSLIIFVSRILIRQSQFFKKLLAGEPKNIIKNGFINVDTALRNGLSASDLAFKLRTQGVHNFKDVQSAVLEQNGQLTVNTFGDESMSYPVITDGSVNMDVLERMGHSEEWINDLVKDSNKEISQIFLGQYVDDHLIIISYPTKPRRPWYYELGAQMSNFNSNHNLTPDRIKRSKSMKKLKEFSQRRHHESNNDKNNQQSEKKTPNHRNRK</sequence>
<evidence type="ECO:0000313" key="11">
    <source>
        <dbReference type="EMBL" id="TPR46178.1"/>
    </source>
</evidence>
<dbReference type="PANTHER" id="PTHR34582:SF6">
    <property type="entry name" value="UPF0702 TRANSMEMBRANE PROTEIN YCAP"/>
    <property type="match status" value="1"/>
</dbReference>
<evidence type="ECO:0000256" key="8">
    <source>
        <dbReference type="SAM" id="Phobius"/>
    </source>
</evidence>
<dbReference type="Pfam" id="PF11694">
    <property type="entry name" value="DUF3290"/>
    <property type="match status" value="1"/>
</dbReference>
<protein>
    <submittedName>
        <fullName evidence="11">DUF3290 family protein</fullName>
    </submittedName>
</protein>
<gene>
    <name evidence="11" type="ORF">DY130_01285</name>
</gene>
<evidence type="ECO:0000256" key="3">
    <source>
        <dbReference type="ARBA" id="ARBA00022475"/>
    </source>
</evidence>
<feature type="transmembrane region" description="Helical" evidence="8">
    <location>
        <begin position="60"/>
        <end position="80"/>
    </location>
</feature>
<dbReference type="EMBL" id="QUBG01000001">
    <property type="protein sequence ID" value="TPR46178.1"/>
    <property type="molecule type" value="Genomic_DNA"/>
</dbReference>
<feature type="transmembrane region" description="Helical" evidence="8">
    <location>
        <begin position="226"/>
        <end position="246"/>
    </location>
</feature>
<dbReference type="Proteomes" id="UP000784700">
    <property type="component" value="Unassembled WGS sequence"/>
</dbReference>
<dbReference type="PANTHER" id="PTHR34582">
    <property type="entry name" value="UPF0702 TRANSMEMBRANE PROTEIN YCAP"/>
    <property type="match status" value="1"/>
</dbReference>
<dbReference type="AlphaFoldDB" id="A0A9Q8INF2"/>
<dbReference type="Pfam" id="PF04239">
    <property type="entry name" value="DUF421"/>
    <property type="match status" value="1"/>
</dbReference>
<dbReference type="InterPro" id="IPR021707">
    <property type="entry name" value="DUF3290"/>
</dbReference>